<sequence>MPIAKLSYSKSNKDPLLMIIISIVIASVLMVYPLAYELSGWRPAVMLMVMLFWILYQPVWCGIWFAFGMGIFADLLLDAPLGLNALSFVLICFATRYFIRERRILTFGNSWVIASIAIVMHITFLWMCQTITGMHFSLARHWQPLITGVLAWPILYYCLHKWRI</sequence>
<dbReference type="STRING" id="29430.AHTJS_03595"/>
<dbReference type="GeneID" id="56328300"/>
<evidence type="ECO:0000256" key="8">
    <source>
        <dbReference type="SAM" id="Phobius"/>
    </source>
</evidence>
<name>A0A1L6KKH2_ACIHA</name>
<dbReference type="Proteomes" id="UP000463868">
    <property type="component" value="Chromosome"/>
</dbReference>
<dbReference type="EMBL" id="WTTO01000002">
    <property type="protein sequence ID" value="NAR72101.1"/>
    <property type="molecule type" value="Genomic_DNA"/>
</dbReference>
<accession>A0A1L6KKH2</accession>
<evidence type="ECO:0000256" key="3">
    <source>
        <dbReference type="ARBA" id="ARBA00022475"/>
    </source>
</evidence>
<dbReference type="PANTHER" id="PTHR37484:SF1">
    <property type="entry name" value="ROD SHAPE-DETERMINING PROTEIN MRED"/>
    <property type="match status" value="1"/>
</dbReference>
<evidence type="ECO:0000313" key="13">
    <source>
        <dbReference type="Proteomes" id="UP000294395"/>
    </source>
</evidence>
<reference evidence="10 14" key="3">
    <citation type="submission" date="2019-12" db="EMBL/GenBank/DDBJ databases">
        <title>Acinetobacter haemolyticus comparative genomics.</title>
        <authorList>
            <person name="Castro-Jaimes S."/>
            <person name="Bello-Lopez E."/>
            <person name="Velazquez-Acosta C."/>
            <person name="Volkow-Fernandez P."/>
            <person name="Lozano-Zarain P."/>
            <person name="Castillo Ramirez S."/>
            <person name="Cevallos M.A."/>
        </authorList>
    </citation>
    <scope>NUCLEOTIDE SEQUENCE [LARGE SCALE GENOMIC DNA]</scope>
    <source>
        <strain evidence="10 14">AN10</strain>
    </source>
</reference>
<reference evidence="12 15" key="1">
    <citation type="submission" date="2018-08" db="EMBL/GenBank/DDBJ databases">
        <title>Analysis of the genomic diversity of Mexican Acinetobacter haemolyticus clinical isolates.</title>
        <authorList>
            <person name="Castro-Jaimes S."/>
            <person name="Cevallos M.A."/>
        </authorList>
    </citation>
    <scope>NUCLEOTIDE SEQUENCE [LARGE SCALE GENOMIC DNA]</scope>
    <source>
        <strain evidence="12 15">AN43</strain>
    </source>
</reference>
<feature type="transmembrane region" description="Helical" evidence="8">
    <location>
        <begin position="142"/>
        <end position="159"/>
    </location>
</feature>
<evidence type="ECO:0000256" key="4">
    <source>
        <dbReference type="ARBA" id="ARBA00022692"/>
    </source>
</evidence>
<feature type="transmembrane region" description="Helical" evidence="8">
    <location>
        <begin position="79"/>
        <end position="99"/>
    </location>
</feature>
<dbReference type="RefSeq" id="WP_004640557.1">
    <property type="nucleotide sequence ID" value="NZ_BBSE01000047.1"/>
</dbReference>
<dbReference type="Proteomes" id="UP000451048">
    <property type="component" value="Unassembled WGS sequence"/>
</dbReference>
<evidence type="ECO:0000313" key="12">
    <source>
        <dbReference type="EMBL" id="QHI12585.1"/>
    </source>
</evidence>
<keyword evidence="7 8" id="KW-0472">Membrane</keyword>
<gene>
    <name evidence="10" type="primary">mreD</name>
    <name evidence="12" type="ORF">AhaeAN43_03915</name>
    <name evidence="11" type="ORF">AHTJR_03570</name>
    <name evidence="10" type="ORF">GPS52_01110</name>
    <name evidence="9" type="ORF">J5N55_09875</name>
</gene>
<dbReference type="AlphaFoldDB" id="A0A1L6KKH2"/>
<evidence type="ECO:0000313" key="11">
    <source>
        <dbReference type="EMBL" id="QBQ15411.1"/>
    </source>
</evidence>
<dbReference type="KEGG" id="ahl:AHTJS_03595"/>
<organism evidence="10 14">
    <name type="scientific">Acinetobacter haemolyticus</name>
    <dbReference type="NCBI Taxonomy" id="29430"/>
    <lineage>
        <taxon>Bacteria</taxon>
        <taxon>Pseudomonadati</taxon>
        <taxon>Pseudomonadota</taxon>
        <taxon>Gammaproteobacteria</taxon>
        <taxon>Moraxellales</taxon>
        <taxon>Moraxellaceae</taxon>
        <taxon>Acinetobacter</taxon>
    </lineage>
</organism>
<evidence type="ECO:0000256" key="2">
    <source>
        <dbReference type="ARBA" id="ARBA00007776"/>
    </source>
</evidence>
<feature type="transmembrane region" description="Helical" evidence="8">
    <location>
        <begin position="111"/>
        <end position="136"/>
    </location>
</feature>
<evidence type="ECO:0000256" key="6">
    <source>
        <dbReference type="ARBA" id="ARBA00022989"/>
    </source>
</evidence>
<reference evidence="11 13" key="2">
    <citation type="submission" date="2019-03" db="EMBL/GenBank/DDBJ databases">
        <title>Complete genome sequence of two outbreak-associated Acinetobacter haemolyticus strains.</title>
        <authorList>
            <person name="Bai L."/>
            <person name="Zhang S.-C."/>
            <person name="Deng Y."/>
            <person name="Song C.-C."/>
            <person name="Kang G.-B."/>
            <person name="Dong Y."/>
            <person name="Wang Y."/>
            <person name="Gao F."/>
            <person name="Huang H."/>
        </authorList>
    </citation>
    <scope>NUCLEOTIDE SEQUENCE [LARGE SCALE GENOMIC DNA]</scope>
    <source>
        <strain evidence="11 13">TJR01</strain>
    </source>
</reference>
<evidence type="ECO:0000313" key="15">
    <source>
        <dbReference type="Proteomes" id="UP000463868"/>
    </source>
</evidence>
<dbReference type="EMBL" id="CP038009">
    <property type="protein sequence ID" value="QBQ15411.1"/>
    <property type="molecule type" value="Genomic_DNA"/>
</dbReference>
<reference evidence="9" key="4">
    <citation type="submission" date="2021-03" db="EMBL/GenBank/DDBJ databases">
        <title>Acinetobacter spp. whole-genome sequenced from Terengganu.</title>
        <authorList>
            <person name="Mohd Rani F."/>
        </authorList>
    </citation>
    <scope>NUCLEOTIDE SEQUENCE</scope>
    <source>
        <strain evidence="9">AC1502</strain>
    </source>
</reference>
<dbReference type="Proteomes" id="UP000294395">
    <property type="component" value="Chromosome"/>
</dbReference>
<evidence type="ECO:0000256" key="1">
    <source>
        <dbReference type="ARBA" id="ARBA00004651"/>
    </source>
</evidence>
<dbReference type="Proteomes" id="UP000670925">
    <property type="component" value="Unassembled WGS sequence"/>
</dbReference>
<dbReference type="EMBL" id="JAGFOT010000009">
    <property type="protein sequence ID" value="MBO3658390.1"/>
    <property type="molecule type" value="Genomic_DNA"/>
</dbReference>
<keyword evidence="4 8" id="KW-0812">Transmembrane</keyword>
<dbReference type="GO" id="GO:0008360">
    <property type="term" value="P:regulation of cell shape"/>
    <property type="evidence" value="ECO:0007669"/>
    <property type="project" value="UniProtKB-KW"/>
</dbReference>
<feature type="transmembrane region" description="Helical" evidence="8">
    <location>
        <begin position="47"/>
        <end position="73"/>
    </location>
</feature>
<comment type="subcellular location">
    <subcellularLocation>
        <location evidence="1">Cell membrane</location>
        <topology evidence="1">Multi-pass membrane protein</topology>
    </subcellularLocation>
</comment>
<dbReference type="Pfam" id="PF04093">
    <property type="entry name" value="MreD"/>
    <property type="match status" value="1"/>
</dbReference>
<dbReference type="InterPro" id="IPR026034">
    <property type="entry name" value="MreD_proteobac"/>
</dbReference>
<evidence type="ECO:0000313" key="14">
    <source>
        <dbReference type="Proteomes" id="UP000451048"/>
    </source>
</evidence>
<proteinExistence type="inferred from homology"/>
<evidence type="ECO:0000313" key="10">
    <source>
        <dbReference type="EMBL" id="NAR72101.1"/>
    </source>
</evidence>
<dbReference type="NCBIfam" id="TIGR03426">
    <property type="entry name" value="shape_MreD"/>
    <property type="match status" value="1"/>
</dbReference>
<keyword evidence="3" id="KW-1003">Cell membrane</keyword>
<dbReference type="OrthoDB" id="6711173at2"/>
<evidence type="ECO:0000256" key="5">
    <source>
        <dbReference type="ARBA" id="ARBA00022960"/>
    </source>
</evidence>
<evidence type="ECO:0000313" key="9">
    <source>
        <dbReference type="EMBL" id="MBO3658390.1"/>
    </source>
</evidence>
<dbReference type="GO" id="GO:0005886">
    <property type="term" value="C:plasma membrane"/>
    <property type="evidence" value="ECO:0007669"/>
    <property type="project" value="UniProtKB-SubCell"/>
</dbReference>
<dbReference type="PANTHER" id="PTHR37484">
    <property type="entry name" value="ROD SHAPE-DETERMINING PROTEIN MRED"/>
    <property type="match status" value="1"/>
</dbReference>
<comment type="similarity">
    <text evidence="2">Belongs to the MreD family.</text>
</comment>
<evidence type="ECO:0000256" key="7">
    <source>
        <dbReference type="ARBA" id="ARBA00023136"/>
    </source>
</evidence>
<dbReference type="EMBL" id="CP031976">
    <property type="protein sequence ID" value="QHI12585.1"/>
    <property type="molecule type" value="Genomic_DNA"/>
</dbReference>
<keyword evidence="5" id="KW-0133">Cell shape</keyword>
<feature type="transmembrane region" description="Helical" evidence="8">
    <location>
        <begin position="16"/>
        <end position="35"/>
    </location>
</feature>
<dbReference type="InterPro" id="IPR007227">
    <property type="entry name" value="Cell_shape_determining_MreD"/>
</dbReference>
<keyword evidence="6 8" id="KW-1133">Transmembrane helix</keyword>
<protein>
    <submittedName>
        <fullName evidence="10">Rod shape-determining protein MreD</fullName>
    </submittedName>
</protein>